<dbReference type="Pfam" id="PF02518">
    <property type="entry name" value="HATPase_c"/>
    <property type="match status" value="1"/>
</dbReference>
<evidence type="ECO:0000256" key="7">
    <source>
        <dbReference type="SAM" id="Phobius"/>
    </source>
</evidence>
<evidence type="ECO:0000256" key="6">
    <source>
        <dbReference type="ARBA" id="ARBA00023136"/>
    </source>
</evidence>
<proteinExistence type="predicted"/>
<feature type="transmembrane region" description="Helical" evidence="7">
    <location>
        <begin position="18"/>
        <end position="39"/>
    </location>
</feature>
<evidence type="ECO:0000259" key="8">
    <source>
        <dbReference type="PROSITE" id="PS50885"/>
    </source>
</evidence>
<evidence type="ECO:0000256" key="1">
    <source>
        <dbReference type="ARBA" id="ARBA00004651"/>
    </source>
</evidence>
<evidence type="ECO:0000256" key="2">
    <source>
        <dbReference type="ARBA" id="ARBA00022475"/>
    </source>
</evidence>
<dbReference type="SMART" id="SM00387">
    <property type="entry name" value="HATPase_c"/>
    <property type="match status" value="1"/>
</dbReference>
<dbReference type="GO" id="GO:0004673">
    <property type="term" value="F:protein histidine kinase activity"/>
    <property type="evidence" value="ECO:0007669"/>
    <property type="project" value="UniProtKB-EC"/>
</dbReference>
<dbReference type="InterPro" id="IPR010559">
    <property type="entry name" value="Sig_transdc_His_kin_internal"/>
</dbReference>
<keyword evidence="3" id="KW-0597">Phosphoprotein</keyword>
<evidence type="ECO:0000256" key="4">
    <source>
        <dbReference type="ARBA" id="ARBA00022679"/>
    </source>
</evidence>
<keyword evidence="4 9" id="KW-0808">Transferase</keyword>
<dbReference type="EMBL" id="JBHUME010000002">
    <property type="protein sequence ID" value="MFD2611149.1"/>
    <property type="molecule type" value="Genomic_DNA"/>
</dbReference>
<dbReference type="InterPro" id="IPR050640">
    <property type="entry name" value="Bact_2-comp_sensor_kinase"/>
</dbReference>
<keyword evidence="7" id="KW-1133">Transmembrane helix</keyword>
<keyword evidence="10" id="KW-1185">Reference proteome</keyword>
<keyword evidence="7" id="KW-0812">Transmembrane</keyword>
<dbReference type="InterPro" id="IPR036890">
    <property type="entry name" value="HATPase_C_sf"/>
</dbReference>
<dbReference type="CDD" id="cd06225">
    <property type="entry name" value="HAMP"/>
    <property type="match status" value="1"/>
</dbReference>
<dbReference type="Gene3D" id="3.30.450.20">
    <property type="entry name" value="PAS domain"/>
    <property type="match status" value="2"/>
</dbReference>
<accession>A0ABW5P9K3</accession>
<organism evidence="9 10">
    <name type="scientific">Paenibacillus gansuensis</name>
    <dbReference type="NCBI Taxonomy" id="306542"/>
    <lineage>
        <taxon>Bacteria</taxon>
        <taxon>Bacillati</taxon>
        <taxon>Bacillota</taxon>
        <taxon>Bacilli</taxon>
        <taxon>Bacillales</taxon>
        <taxon>Paenibacillaceae</taxon>
        <taxon>Paenibacillus</taxon>
    </lineage>
</organism>
<dbReference type="PROSITE" id="PS50885">
    <property type="entry name" value="HAMP"/>
    <property type="match status" value="1"/>
</dbReference>
<comment type="caution">
    <text evidence="9">The sequence shown here is derived from an EMBL/GenBank/DDBJ whole genome shotgun (WGS) entry which is preliminary data.</text>
</comment>
<dbReference type="Pfam" id="PF06580">
    <property type="entry name" value="His_kinase"/>
    <property type="match status" value="1"/>
</dbReference>
<dbReference type="EC" id="2.7.13.3" evidence="9"/>
<dbReference type="Proteomes" id="UP001597541">
    <property type="component" value="Unassembled WGS sequence"/>
</dbReference>
<gene>
    <name evidence="9" type="ORF">ACFSUF_01770</name>
</gene>
<comment type="subcellular location">
    <subcellularLocation>
        <location evidence="1">Cell membrane</location>
        <topology evidence="1">Multi-pass membrane protein</topology>
    </subcellularLocation>
</comment>
<dbReference type="RefSeq" id="WP_377599504.1">
    <property type="nucleotide sequence ID" value="NZ_JBHUME010000002.1"/>
</dbReference>
<evidence type="ECO:0000256" key="5">
    <source>
        <dbReference type="ARBA" id="ARBA00022777"/>
    </source>
</evidence>
<evidence type="ECO:0000313" key="9">
    <source>
        <dbReference type="EMBL" id="MFD2611149.1"/>
    </source>
</evidence>
<evidence type="ECO:0000313" key="10">
    <source>
        <dbReference type="Proteomes" id="UP001597541"/>
    </source>
</evidence>
<reference evidence="10" key="1">
    <citation type="journal article" date="2019" name="Int. J. Syst. Evol. Microbiol.">
        <title>The Global Catalogue of Microorganisms (GCM) 10K type strain sequencing project: providing services to taxonomists for standard genome sequencing and annotation.</title>
        <authorList>
            <consortium name="The Broad Institute Genomics Platform"/>
            <consortium name="The Broad Institute Genome Sequencing Center for Infectious Disease"/>
            <person name="Wu L."/>
            <person name="Ma J."/>
        </authorList>
    </citation>
    <scope>NUCLEOTIDE SEQUENCE [LARGE SCALE GENOMIC DNA]</scope>
    <source>
        <strain evidence="10">KCTC 3950</strain>
    </source>
</reference>
<name>A0ABW5P9K3_9BACL</name>
<dbReference type="Pfam" id="PF00672">
    <property type="entry name" value="HAMP"/>
    <property type="match status" value="1"/>
</dbReference>
<dbReference type="SUPFAM" id="SSF55874">
    <property type="entry name" value="ATPase domain of HSP90 chaperone/DNA topoisomerase II/histidine kinase"/>
    <property type="match status" value="1"/>
</dbReference>
<evidence type="ECO:0000256" key="3">
    <source>
        <dbReference type="ARBA" id="ARBA00022553"/>
    </source>
</evidence>
<feature type="domain" description="HAMP" evidence="8">
    <location>
        <begin position="318"/>
        <end position="370"/>
    </location>
</feature>
<keyword evidence="2" id="KW-1003">Cell membrane</keyword>
<sequence>MAPTLTRIINDMKLRTKLFVSFIFVVFVPVLIVGLFLTVQLREMALGNAEEQTAADIQRVKVRTSELLNVAYDSAYRLANDSRLERIVNRKYETVYDVVEAYRSYPDFKELLRLYKEISGIRFYMDNPTMLNNWEFLQPDKQIMDAPWYRSAQYTSPGIVGWDYIKDERDGKMYLSLVQKVSFYKEQTSGVLVININMALLNSILKQETFDTMIVDDNGKIIASNRAGWNGSTLDDIGMDRRVISETEGIFRSDVDGQASQMLIEPLIPKSSYNSLRIVSVLSIGSAVKDANRINRLALTVVSAGLIIAILLIYAVSTILSKRMLKLSKHINKVATGNLEGALEIDGKDEIAQLSRQFNAMVQSIQSLMTEVQESNRKNMILESKQNEIKLKMMASQINPHFLFNTLESIRMKAHLKGEREISQIVGLLGKLMRKNLEAGRRKTALSDELTIVRCYLEIQKFRYEDRLHYKLEIDPEAECAGIPPLIIQPLVENAVIHGLEGKEEGGTVTISVQAEGDRVHVSVADDGTGMGREQLDKLRGTLDAAEEEEQARIGLRNVHTRLKLSYAGNPGLDYDSIPGKGTKVRFTIPWGGDADEV</sequence>
<feature type="transmembrane region" description="Helical" evidence="7">
    <location>
        <begin position="297"/>
        <end position="320"/>
    </location>
</feature>
<dbReference type="PANTHER" id="PTHR34220:SF7">
    <property type="entry name" value="SENSOR HISTIDINE KINASE YPDA"/>
    <property type="match status" value="1"/>
</dbReference>
<keyword evidence="6 7" id="KW-0472">Membrane</keyword>
<dbReference type="Gene3D" id="6.10.340.10">
    <property type="match status" value="1"/>
</dbReference>
<dbReference type="Gene3D" id="3.30.565.10">
    <property type="entry name" value="Histidine kinase-like ATPase, C-terminal domain"/>
    <property type="match status" value="1"/>
</dbReference>
<dbReference type="SUPFAM" id="SSF158472">
    <property type="entry name" value="HAMP domain-like"/>
    <property type="match status" value="1"/>
</dbReference>
<dbReference type="SMART" id="SM00304">
    <property type="entry name" value="HAMP"/>
    <property type="match status" value="1"/>
</dbReference>
<keyword evidence="5 9" id="KW-0418">Kinase</keyword>
<dbReference type="PANTHER" id="PTHR34220">
    <property type="entry name" value="SENSOR HISTIDINE KINASE YPDA"/>
    <property type="match status" value="1"/>
</dbReference>
<dbReference type="InterPro" id="IPR003660">
    <property type="entry name" value="HAMP_dom"/>
</dbReference>
<protein>
    <submittedName>
        <fullName evidence="9">Sensor histidine kinase</fullName>
        <ecNumber evidence="9">2.7.13.3</ecNumber>
    </submittedName>
</protein>
<dbReference type="InterPro" id="IPR003594">
    <property type="entry name" value="HATPase_dom"/>
</dbReference>